<evidence type="ECO:0000256" key="3">
    <source>
        <dbReference type="ARBA" id="ARBA00012856"/>
    </source>
</evidence>
<dbReference type="InterPro" id="IPR024072">
    <property type="entry name" value="DHFR-like_dom_sf"/>
</dbReference>
<dbReference type="GO" id="GO:0006730">
    <property type="term" value="P:one-carbon metabolic process"/>
    <property type="evidence" value="ECO:0007669"/>
    <property type="project" value="UniProtKB-KW"/>
</dbReference>
<evidence type="ECO:0000256" key="7">
    <source>
        <dbReference type="ARBA" id="ARBA00025067"/>
    </source>
</evidence>
<dbReference type="SUPFAM" id="SSF53597">
    <property type="entry name" value="Dihydrofolate reductase-like"/>
    <property type="match status" value="1"/>
</dbReference>
<comment type="similarity">
    <text evidence="2 8 9">Belongs to the dihydrofolate reductase family.</text>
</comment>
<proteinExistence type="inferred from homology"/>
<evidence type="ECO:0000256" key="1">
    <source>
        <dbReference type="ARBA" id="ARBA00004903"/>
    </source>
</evidence>
<evidence type="ECO:0000313" key="12">
    <source>
        <dbReference type="Proteomes" id="UP000184693"/>
    </source>
</evidence>
<dbReference type="Proteomes" id="UP000184693">
    <property type="component" value="Unassembled WGS sequence"/>
</dbReference>
<evidence type="ECO:0000256" key="5">
    <source>
        <dbReference type="ARBA" id="ARBA00022857"/>
    </source>
</evidence>
<dbReference type="GO" id="GO:0046452">
    <property type="term" value="P:dihydrofolate metabolic process"/>
    <property type="evidence" value="ECO:0007669"/>
    <property type="project" value="TreeGrafter"/>
</dbReference>
<dbReference type="EC" id="1.5.1.3" evidence="3 8"/>
<dbReference type="EMBL" id="FSRM01000001">
    <property type="protein sequence ID" value="SIN95377.1"/>
    <property type="molecule type" value="Genomic_DNA"/>
</dbReference>
<dbReference type="PANTHER" id="PTHR48069">
    <property type="entry name" value="DIHYDROFOLATE REDUCTASE"/>
    <property type="match status" value="1"/>
</dbReference>
<comment type="function">
    <text evidence="7 8">Key enzyme in folate metabolism. Catalyzes an essential reaction for de novo glycine and purine synthesis, and for DNA precursor synthesis.</text>
</comment>
<dbReference type="UniPathway" id="UPA00077">
    <property type="reaction ID" value="UER00158"/>
</dbReference>
<dbReference type="RefSeq" id="WP_074263798.1">
    <property type="nucleotide sequence ID" value="NZ_FSRM01000001.1"/>
</dbReference>
<sequence length="175" mass="19434">MTTLTLIVARARNGVIGRDNQLPWRLPEDLAFFKRTTMGAPIIMGRKTHESIGRPLPGRRNIVVSRDAGRRFAGCDTATNLDDALKLAAQDQAPEAFLIGGAELYKEGLRHADKLIITEISIDFDGDAHFAALDPEEWEEVAHETHRAHAPNEFDYAFVTYRRTDVAAGEQPPQA</sequence>
<comment type="catalytic activity">
    <reaction evidence="8">
        <text>(6S)-5,6,7,8-tetrahydrofolate + NADP(+) = 7,8-dihydrofolate + NADPH + H(+)</text>
        <dbReference type="Rhea" id="RHEA:15009"/>
        <dbReference type="ChEBI" id="CHEBI:15378"/>
        <dbReference type="ChEBI" id="CHEBI:57451"/>
        <dbReference type="ChEBI" id="CHEBI:57453"/>
        <dbReference type="ChEBI" id="CHEBI:57783"/>
        <dbReference type="ChEBI" id="CHEBI:58349"/>
        <dbReference type="EC" id="1.5.1.3"/>
    </reaction>
</comment>
<dbReference type="InterPro" id="IPR001796">
    <property type="entry name" value="DHFR_dom"/>
</dbReference>
<evidence type="ECO:0000256" key="8">
    <source>
        <dbReference type="PIRNR" id="PIRNR000194"/>
    </source>
</evidence>
<dbReference type="GO" id="GO:0046654">
    <property type="term" value="P:tetrahydrofolate biosynthetic process"/>
    <property type="evidence" value="ECO:0007669"/>
    <property type="project" value="UniProtKB-UniPathway"/>
</dbReference>
<feature type="domain" description="DHFR" evidence="10">
    <location>
        <begin position="3"/>
        <end position="163"/>
    </location>
</feature>
<accession>A0A1N6FJD2</accession>
<dbReference type="AlphaFoldDB" id="A0A1N6FJD2"/>
<dbReference type="GO" id="GO:0046655">
    <property type="term" value="P:folic acid metabolic process"/>
    <property type="evidence" value="ECO:0007669"/>
    <property type="project" value="TreeGrafter"/>
</dbReference>
<keyword evidence="4 8" id="KW-0554">One-carbon metabolism</keyword>
<dbReference type="GO" id="GO:0070401">
    <property type="term" value="F:NADP+ binding"/>
    <property type="evidence" value="ECO:0007669"/>
    <property type="project" value="UniProtKB-ARBA"/>
</dbReference>
<dbReference type="PROSITE" id="PS00075">
    <property type="entry name" value="DHFR_1"/>
    <property type="match status" value="1"/>
</dbReference>
<dbReference type="PANTHER" id="PTHR48069:SF3">
    <property type="entry name" value="DIHYDROFOLATE REDUCTASE"/>
    <property type="match status" value="1"/>
</dbReference>
<dbReference type="PRINTS" id="PR00070">
    <property type="entry name" value="DHFR"/>
</dbReference>
<dbReference type="FunFam" id="3.40.430.10:FF:000001">
    <property type="entry name" value="Dihydrofolate reductase"/>
    <property type="match status" value="1"/>
</dbReference>
<organism evidence="11 12">
    <name type="scientific">Paraburkholderia phenazinium</name>
    <dbReference type="NCBI Taxonomy" id="60549"/>
    <lineage>
        <taxon>Bacteria</taxon>
        <taxon>Pseudomonadati</taxon>
        <taxon>Pseudomonadota</taxon>
        <taxon>Betaproteobacteria</taxon>
        <taxon>Burkholderiales</taxon>
        <taxon>Burkholderiaceae</taxon>
        <taxon>Paraburkholderia</taxon>
    </lineage>
</organism>
<evidence type="ECO:0000256" key="6">
    <source>
        <dbReference type="ARBA" id="ARBA00023002"/>
    </source>
</evidence>
<evidence type="ECO:0000256" key="4">
    <source>
        <dbReference type="ARBA" id="ARBA00022563"/>
    </source>
</evidence>
<dbReference type="CDD" id="cd00209">
    <property type="entry name" value="DHFR"/>
    <property type="match status" value="1"/>
</dbReference>
<dbReference type="GO" id="GO:0005829">
    <property type="term" value="C:cytosol"/>
    <property type="evidence" value="ECO:0007669"/>
    <property type="project" value="TreeGrafter"/>
</dbReference>
<evidence type="ECO:0000256" key="2">
    <source>
        <dbReference type="ARBA" id="ARBA00009539"/>
    </source>
</evidence>
<dbReference type="GO" id="GO:0004146">
    <property type="term" value="F:dihydrofolate reductase activity"/>
    <property type="evidence" value="ECO:0007669"/>
    <property type="project" value="UniProtKB-EC"/>
</dbReference>
<comment type="pathway">
    <text evidence="1 8">Cofactor biosynthesis; tetrahydrofolate biosynthesis; 5,6,7,8-tetrahydrofolate from 7,8-dihydrofolate: step 1/1.</text>
</comment>
<keyword evidence="6 8" id="KW-0560">Oxidoreductase</keyword>
<evidence type="ECO:0000259" key="10">
    <source>
        <dbReference type="PROSITE" id="PS51330"/>
    </source>
</evidence>
<dbReference type="InterPro" id="IPR012259">
    <property type="entry name" value="DHFR"/>
</dbReference>
<dbReference type="OrthoDB" id="9804315at2"/>
<evidence type="ECO:0000313" key="11">
    <source>
        <dbReference type="EMBL" id="SIN95377.1"/>
    </source>
</evidence>
<gene>
    <name evidence="11" type="ORF">SAMN05444168_1620</name>
</gene>
<evidence type="ECO:0000256" key="9">
    <source>
        <dbReference type="RuleBase" id="RU004474"/>
    </source>
</evidence>
<name>A0A1N6FJD2_9BURK</name>
<dbReference type="PROSITE" id="PS51330">
    <property type="entry name" value="DHFR_2"/>
    <property type="match status" value="1"/>
</dbReference>
<keyword evidence="5 8" id="KW-0521">NADP</keyword>
<dbReference type="Gene3D" id="3.40.430.10">
    <property type="entry name" value="Dihydrofolate Reductase, subunit A"/>
    <property type="match status" value="1"/>
</dbReference>
<protein>
    <recommendedName>
        <fullName evidence="3 8">Dihydrofolate reductase</fullName>
        <ecNumber evidence="3 8">1.5.1.3</ecNumber>
    </recommendedName>
</protein>
<dbReference type="Pfam" id="PF00186">
    <property type="entry name" value="DHFR_1"/>
    <property type="match status" value="1"/>
</dbReference>
<dbReference type="PIRSF" id="PIRSF000194">
    <property type="entry name" value="DHFR"/>
    <property type="match status" value="1"/>
</dbReference>
<dbReference type="InterPro" id="IPR017925">
    <property type="entry name" value="DHFR_CS"/>
</dbReference>
<reference evidence="11 12" key="1">
    <citation type="submission" date="2016-11" db="EMBL/GenBank/DDBJ databases">
        <authorList>
            <person name="Jaros S."/>
            <person name="Januszkiewicz K."/>
            <person name="Wedrychowicz H."/>
        </authorList>
    </citation>
    <scope>NUCLEOTIDE SEQUENCE [LARGE SCALE GENOMIC DNA]</scope>
    <source>
        <strain evidence="11 12">GAS86</strain>
    </source>
</reference>